<sequence>MAMTSQLLSNTRTASGGEAAVLQDGEEQAAGRVDYGAGSVIGPRGKGNEGEGTGQSCGVGVGIEPGPSTHDPTLHPISAPTLPVKPHQTDTRRTKENLISTGN</sequence>
<evidence type="ECO:0000313" key="2">
    <source>
        <dbReference type="EMBL" id="TNN43472.1"/>
    </source>
</evidence>
<feature type="compositionally biased region" description="Gly residues" evidence="1">
    <location>
        <begin position="50"/>
        <end position="63"/>
    </location>
</feature>
<organism evidence="2 3">
    <name type="scientific">Liparis tanakae</name>
    <name type="common">Tanaka's snailfish</name>
    <dbReference type="NCBI Taxonomy" id="230148"/>
    <lineage>
        <taxon>Eukaryota</taxon>
        <taxon>Metazoa</taxon>
        <taxon>Chordata</taxon>
        <taxon>Craniata</taxon>
        <taxon>Vertebrata</taxon>
        <taxon>Euteleostomi</taxon>
        <taxon>Actinopterygii</taxon>
        <taxon>Neopterygii</taxon>
        <taxon>Teleostei</taxon>
        <taxon>Neoteleostei</taxon>
        <taxon>Acanthomorphata</taxon>
        <taxon>Eupercaria</taxon>
        <taxon>Perciformes</taxon>
        <taxon>Cottioidei</taxon>
        <taxon>Cottales</taxon>
        <taxon>Liparidae</taxon>
        <taxon>Liparis</taxon>
    </lineage>
</organism>
<proteinExistence type="predicted"/>
<protein>
    <submittedName>
        <fullName evidence="2">Uncharacterized protein</fullName>
    </submittedName>
</protein>
<feature type="region of interest" description="Disordered" evidence="1">
    <location>
        <begin position="1"/>
        <end position="103"/>
    </location>
</feature>
<dbReference type="Proteomes" id="UP000314294">
    <property type="component" value="Unassembled WGS sequence"/>
</dbReference>
<gene>
    <name evidence="2" type="ORF">EYF80_046330</name>
</gene>
<feature type="compositionally biased region" description="Basic and acidic residues" evidence="1">
    <location>
        <begin position="87"/>
        <end position="96"/>
    </location>
</feature>
<comment type="caution">
    <text evidence="2">The sequence shown here is derived from an EMBL/GenBank/DDBJ whole genome shotgun (WGS) entry which is preliminary data.</text>
</comment>
<evidence type="ECO:0000256" key="1">
    <source>
        <dbReference type="SAM" id="MobiDB-lite"/>
    </source>
</evidence>
<dbReference type="AlphaFoldDB" id="A0A4Z2FSU7"/>
<accession>A0A4Z2FSU7</accession>
<name>A0A4Z2FSU7_9TELE</name>
<feature type="compositionally biased region" description="Polar residues" evidence="1">
    <location>
        <begin position="1"/>
        <end position="14"/>
    </location>
</feature>
<evidence type="ECO:0000313" key="3">
    <source>
        <dbReference type="Proteomes" id="UP000314294"/>
    </source>
</evidence>
<reference evidence="2 3" key="1">
    <citation type="submission" date="2019-03" db="EMBL/GenBank/DDBJ databases">
        <title>First draft genome of Liparis tanakae, snailfish: a comprehensive survey of snailfish specific genes.</title>
        <authorList>
            <person name="Kim W."/>
            <person name="Song I."/>
            <person name="Jeong J.-H."/>
            <person name="Kim D."/>
            <person name="Kim S."/>
            <person name="Ryu S."/>
            <person name="Song J.Y."/>
            <person name="Lee S.K."/>
        </authorList>
    </citation>
    <scope>NUCLEOTIDE SEQUENCE [LARGE SCALE GENOMIC DNA]</scope>
    <source>
        <tissue evidence="2">Muscle</tissue>
    </source>
</reference>
<keyword evidence="3" id="KW-1185">Reference proteome</keyword>
<dbReference type="EMBL" id="SRLO01000963">
    <property type="protein sequence ID" value="TNN43472.1"/>
    <property type="molecule type" value="Genomic_DNA"/>
</dbReference>